<feature type="compositionally biased region" description="Low complexity" evidence="13">
    <location>
        <begin position="888"/>
        <end position="905"/>
    </location>
</feature>
<feature type="compositionally biased region" description="Polar residues" evidence="13">
    <location>
        <begin position="760"/>
        <end position="776"/>
    </location>
</feature>
<keyword evidence="9" id="KW-0206">Cytoskeleton</keyword>
<dbReference type="Pfam" id="PF13815">
    <property type="entry name" value="Dzip-like_N"/>
    <property type="match status" value="1"/>
</dbReference>
<feature type="region of interest" description="Disordered" evidence="13">
    <location>
        <begin position="571"/>
        <end position="707"/>
    </location>
</feature>
<dbReference type="InterPro" id="IPR032714">
    <property type="entry name" value="DZIP1_N"/>
</dbReference>
<evidence type="ECO:0000256" key="1">
    <source>
        <dbReference type="ARBA" id="ARBA00004114"/>
    </source>
</evidence>
<evidence type="ECO:0000259" key="14">
    <source>
        <dbReference type="PROSITE" id="PS50157"/>
    </source>
</evidence>
<name>A0A9Q0DAV4_9TELE</name>
<feature type="compositionally biased region" description="Low complexity" evidence="13">
    <location>
        <begin position="593"/>
        <end position="617"/>
    </location>
</feature>
<evidence type="ECO:0000256" key="13">
    <source>
        <dbReference type="SAM" id="MobiDB-lite"/>
    </source>
</evidence>
<dbReference type="GO" id="GO:0005737">
    <property type="term" value="C:cytoplasm"/>
    <property type="evidence" value="ECO:0007669"/>
    <property type="project" value="TreeGrafter"/>
</dbReference>
<dbReference type="Pfam" id="PF25977">
    <property type="entry name" value="DZIP1"/>
    <property type="match status" value="2"/>
</dbReference>
<evidence type="ECO:0000313" key="15">
    <source>
        <dbReference type="EMBL" id="KAJ3583655.1"/>
    </source>
</evidence>
<feature type="region of interest" description="Disordered" evidence="13">
    <location>
        <begin position="727"/>
        <end position="918"/>
    </location>
</feature>
<comment type="similarity">
    <text evidence="3">Belongs to the DZIP C2H2-type zinc-finger protein family.</text>
</comment>
<evidence type="ECO:0000256" key="6">
    <source>
        <dbReference type="ARBA" id="ARBA00022771"/>
    </source>
</evidence>
<dbReference type="InterPro" id="IPR051241">
    <property type="entry name" value="DZIP_RILPL"/>
</dbReference>
<keyword evidence="7" id="KW-0862">Zinc</keyword>
<feature type="compositionally biased region" description="Basic and acidic residues" evidence="13">
    <location>
        <begin position="651"/>
        <end position="667"/>
    </location>
</feature>
<keyword evidence="6 11" id="KW-0863">Zinc-finger</keyword>
<feature type="compositionally biased region" description="Basic and acidic residues" evidence="13">
    <location>
        <begin position="244"/>
        <end position="254"/>
    </location>
</feature>
<dbReference type="PROSITE" id="PS50157">
    <property type="entry name" value="ZINC_FINGER_C2H2_2"/>
    <property type="match status" value="1"/>
</dbReference>
<feature type="compositionally biased region" description="Low complexity" evidence="13">
    <location>
        <begin position="629"/>
        <end position="638"/>
    </location>
</feature>
<feature type="compositionally biased region" description="Basic and acidic residues" evidence="13">
    <location>
        <begin position="164"/>
        <end position="175"/>
    </location>
</feature>
<dbReference type="PANTHER" id="PTHR21502">
    <property type="entry name" value="ZINC FINGER PROTEIN DZIP1"/>
    <property type="match status" value="1"/>
</dbReference>
<evidence type="ECO:0000256" key="10">
    <source>
        <dbReference type="ARBA" id="ARBA00023273"/>
    </source>
</evidence>
<keyword evidence="16" id="KW-1185">Reference proteome</keyword>
<dbReference type="GO" id="GO:0005814">
    <property type="term" value="C:centriole"/>
    <property type="evidence" value="ECO:0007669"/>
    <property type="project" value="UniProtKB-SubCell"/>
</dbReference>
<feature type="compositionally biased region" description="Low complexity" evidence="13">
    <location>
        <begin position="782"/>
        <end position="797"/>
    </location>
</feature>
<reference evidence="15" key="1">
    <citation type="submission" date="2022-07" db="EMBL/GenBank/DDBJ databases">
        <title>Chromosome-level genome of Muraenolepis orangiensis.</title>
        <authorList>
            <person name="Kim J."/>
        </authorList>
    </citation>
    <scope>NUCLEOTIDE SEQUENCE</scope>
    <source>
        <strain evidence="15">KU_S4_2022</strain>
        <tissue evidence="15">Muscle</tissue>
    </source>
</reference>
<feature type="region of interest" description="Disordered" evidence="13">
    <location>
        <begin position="223"/>
        <end position="267"/>
    </location>
</feature>
<gene>
    <name evidence="15" type="ORF">NHX12_016207</name>
</gene>
<dbReference type="InterPro" id="IPR058883">
    <property type="entry name" value="DZIP1_dom"/>
</dbReference>
<proteinExistence type="inferred from homology"/>
<comment type="subcellular location">
    <subcellularLocation>
        <location evidence="2">Cytoplasm</location>
        <location evidence="2">Cytoskeleton</location>
        <location evidence="2">Cilium basal body</location>
    </subcellularLocation>
    <subcellularLocation>
        <location evidence="1">Cytoplasm</location>
        <location evidence="1">Cytoskeleton</location>
        <location evidence="1">Microtubule organizing center</location>
        <location evidence="1">Centrosome</location>
        <location evidence="1">Centriole</location>
    </subcellularLocation>
</comment>
<feature type="domain" description="C2H2-type" evidence="14">
    <location>
        <begin position="130"/>
        <end position="158"/>
    </location>
</feature>
<feature type="compositionally biased region" description="Low complexity" evidence="13">
    <location>
        <begin position="750"/>
        <end position="759"/>
    </location>
</feature>
<dbReference type="EMBL" id="JANIIK010000178">
    <property type="protein sequence ID" value="KAJ3583655.1"/>
    <property type="molecule type" value="Genomic_DNA"/>
</dbReference>
<feature type="non-terminal residue" evidence="15">
    <location>
        <position position="1"/>
    </location>
</feature>
<feature type="compositionally biased region" description="Basic and acidic residues" evidence="13">
    <location>
        <begin position="727"/>
        <end position="737"/>
    </location>
</feature>
<dbReference type="PANTHER" id="PTHR21502:SF3">
    <property type="entry name" value="CILIUM ASSEMBLY PROTEIN DZIP1L"/>
    <property type="match status" value="1"/>
</dbReference>
<dbReference type="GO" id="GO:0008270">
    <property type="term" value="F:zinc ion binding"/>
    <property type="evidence" value="ECO:0007669"/>
    <property type="project" value="UniProtKB-KW"/>
</dbReference>
<feature type="region of interest" description="Disordered" evidence="13">
    <location>
        <begin position="459"/>
        <end position="486"/>
    </location>
</feature>
<feature type="region of interest" description="Disordered" evidence="13">
    <location>
        <begin position="156"/>
        <end position="175"/>
    </location>
</feature>
<keyword evidence="10" id="KW-0966">Cell projection</keyword>
<feature type="compositionally biased region" description="Acidic residues" evidence="13">
    <location>
        <begin position="839"/>
        <end position="861"/>
    </location>
</feature>
<dbReference type="SMART" id="SM00355">
    <property type="entry name" value="ZnF_C2H2"/>
    <property type="match status" value="1"/>
</dbReference>
<protein>
    <recommendedName>
        <fullName evidence="14">C2H2-type domain-containing protein</fullName>
    </recommendedName>
</protein>
<evidence type="ECO:0000256" key="5">
    <source>
        <dbReference type="ARBA" id="ARBA00022723"/>
    </source>
</evidence>
<dbReference type="InterPro" id="IPR013087">
    <property type="entry name" value="Znf_C2H2_type"/>
</dbReference>
<evidence type="ECO:0000313" key="16">
    <source>
        <dbReference type="Proteomes" id="UP001148018"/>
    </source>
</evidence>
<evidence type="ECO:0000256" key="11">
    <source>
        <dbReference type="PROSITE-ProRule" id="PRU00042"/>
    </source>
</evidence>
<evidence type="ECO:0000256" key="7">
    <source>
        <dbReference type="ARBA" id="ARBA00022833"/>
    </source>
</evidence>
<evidence type="ECO:0000256" key="3">
    <source>
        <dbReference type="ARBA" id="ARBA00009131"/>
    </source>
</evidence>
<sequence>PFHASVYYPYPGGPDCTQGTHSSAGIPSFLNSPSLSQHLEGECCSRCRSPLDPALAKLFRLAQLTVEWLLHCQAALAEHLGEAERRLAAAGGERERLEEQARAFTKELKQRKKVICTQQIMLGPQCVGSHKCPHCDKSFINSSFLQNHLQRRHPDEFEMQQSRSDSEKKSQLDVLKEKEQETLHRELDRFKAEEIVRTDRKIEDIRREMEFLYTRNFQARIESEHSQMSRRETASSPVQQQQRHHAEREQDAHAHAQTHAAHARSCSIQRIEQQLKKKHKKWESRMQDIKNQHKSEMNQLLSEQSRDTKLHHQVEKVNCVIETGITVRELFVQVQPLMLPATKITLLDISNSGTPGLTVALCRTKTLCLQQLVDAVGPELSDAQALGSLLGLHSVRVAQRILQLWSQILCPEEKGLLRSYGQGGARPDPADPFPEIYLSPGLGELTAPLLQQLEPIQEMSEEDRDPDEGMNVHITGPCSLSQTPSFTTRLQQRLREEEAAGVATCGQQESRGDARAGATGQADPGRPGQSGLKNTELSAILLQVTSAREGVARKLPQYWRHREDVLRHLEQRLQDRRRGSEPASGASRDKARSAAATATRAKQAKTPQPTPRTRTAALPRISTPGTKTSSKASDSSSVSERRRPPVSQPVDSRRAEATPAPERRDRPTPAALRRNPGLRKELRPGQSGLKNTELSGILPQVTSAREGVAREVPQYWRHREDVLRHLEQRLQDRRRGSEPASGASRDKARSAAATATRASQNRPRSSSLPTRVTQVMSGPPAKQAKTPQPTPRTRTAALPRISTPGTKTSSKASVPIATRNASGANRTNANHAVSTPFSSDEDSEEKEETEDSEEEEEDEGDLPSRPGPSQDPRGRSPQVFGPQRVLLQSPAARPSPAARQQTPARGPALVSAANRKSAPAAVTSVVTAADSEDDDWSSDISELQEMDPKRLQAYQQPNAIAADKRLPAKRKC</sequence>
<feature type="coiled-coil region" evidence="12">
    <location>
        <begin position="80"/>
        <end position="114"/>
    </location>
</feature>
<evidence type="ECO:0000256" key="8">
    <source>
        <dbReference type="ARBA" id="ARBA00023054"/>
    </source>
</evidence>
<accession>A0A9Q0DAV4</accession>
<feature type="region of interest" description="Disordered" evidence="13">
    <location>
        <begin position="498"/>
        <end position="532"/>
    </location>
</feature>
<keyword evidence="5" id="KW-0479">Metal-binding</keyword>
<feature type="compositionally biased region" description="Polar residues" evidence="13">
    <location>
        <begin position="803"/>
        <end position="812"/>
    </location>
</feature>
<feature type="compositionally biased region" description="Polar residues" evidence="13">
    <location>
        <begin position="819"/>
        <end position="837"/>
    </location>
</feature>
<feature type="compositionally biased region" description="Basic and acidic residues" evidence="13">
    <location>
        <begin position="223"/>
        <end position="233"/>
    </location>
</feature>
<dbReference type="GO" id="GO:0036064">
    <property type="term" value="C:ciliary basal body"/>
    <property type="evidence" value="ECO:0007669"/>
    <property type="project" value="TreeGrafter"/>
</dbReference>
<organism evidence="15 16">
    <name type="scientific">Muraenolepis orangiensis</name>
    <name type="common">Patagonian moray cod</name>
    <dbReference type="NCBI Taxonomy" id="630683"/>
    <lineage>
        <taxon>Eukaryota</taxon>
        <taxon>Metazoa</taxon>
        <taxon>Chordata</taxon>
        <taxon>Craniata</taxon>
        <taxon>Vertebrata</taxon>
        <taxon>Euteleostomi</taxon>
        <taxon>Actinopterygii</taxon>
        <taxon>Neopterygii</taxon>
        <taxon>Teleostei</taxon>
        <taxon>Neoteleostei</taxon>
        <taxon>Acanthomorphata</taxon>
        <taxon>Zeiogadaria</taxon>
        <taxon>Gadariae</taxon>
        <taxon>Gadiformes</taxon>
        <taxon>Muraenolepidoidei</taxon>
        <taxon>Muraenolepididae</taxon>
        <taxon>Muraenolepis</taxon>
    </lineage>
</organism>
<keyword evidence="8 12" id="KW-0175">Coiled coil</keyword>
<evidence type="ECO:0000256" key="12">
    <source>
        <dbReference type="SAM" id="Coils"/>
    </source>
</evidence>
<dbReference type="Proteomes" id="UP001148018">
    <property type="component" value="Unassembled WGS sequence"/>
</dbReference>
<feature type="compositionally biased region" description="Acidic residues" evidence="13">
    <location>
        <begin position="459"/>
        <end position="468"/>
    </location>
</feature>
<dbReference type="OrthoDB" id="515971at2759"/>
<evidence type="ECO:0000256" key="2">
    <source>
        <dbReference type="ARBA" id="ARBA00004120"/>
    </source>
</evidence>
<evidence type="ECO:0000256" key="4">
    <source>
        <dbReference type="ARBA" id="ARBA00022490"/>
    </source>
</evidence>
<feature type="compositionally biased region" description="Basic and acidic residues" evidence="13">
    <location>
        <begin position="571"/>
        <end position="580"/>
    </location>
</feature>
<feature type="coiled-coil region" evidence="12">
    <location>
        <begin position="272"/>
        <end position="299"/>
    </location>
</feature>
<keyword evidence="4" id="KW-0963">Cytoplasm</keyword>
<evidence type="ECO:0000256" key="9">
    <source>
        <dbReference type="ARBA" id="ARBA00023212"/>
    </source>
</evidence>
<comment type="caution">
    <text evidence="15">The sequence shown here is derived from an EMBL/GenBank/DDBJ whole genome shotgun (WGS) entry which is preliminary data.</text>
</comment>
<dbReference type="PROSITE" id="PS00028">
    <property type="entry name" value="ZINC_FINGER_C2H2_1"/>
    <property type="match status" value="1"/>
</dbReference>
<dbReference type="Gene3D" id="3.30.160.60">
    <property type="entry name" value="Classic Zinc Finger"/>
    <property type="match status" value="1"/>
</dbReference>
<dbReference type="GO" id="GO:0060271">
    <property type="term" value="P:cilium assembly"/>
    <property type="evidence" value="ECO:0007669"/>
    <property type="project" value="TreeGrafter"/>
</dbReference>
<dbReference type="AlphaFoldDB" id="A0A9Q0DAV4"/>